<feature type="region of interest" description="Disordered" evidence="1">
    <location>
        <begin position="141"/>
        <end position="165"/>
    </location>
</feature>
<proteinExistence type="predicted"/>
<gene>
    <name evidence="2" type="ORF">STAS_19074</name>
</gene>
<evidence type="ECO:0000313" key="3">
    <source>
        <dbReference type="Proteomes" id="UP000325081"/>
    </source>
</evidence>
<dbReference type="PANTHER" id="PTHR36388">
    <property type="entry name" value="OS02G0469000 PROTEIN"/>
    <property type="match status" value="1"/>
</dbReference>
<feature type="compositionally biased region" description="Basic and acidic residues" evidence="1">
    <location>
        <begin position="156"/>
        <end position="165"/>
    </location>
</feature>
<evidence type="ECO:0000256" key="1">
    <source>
        <dbReference type="SAM" id="MobiDB-lite"/>
    </source>
</evidence>
<reference evidence="3" key="1">
    <citation type="journal article" date="2019" name="Curr. Biol.">
        <title>Genome Sequence of Striga asiatica Provides Insight into the Evolution of Plant Parasitism.</title>
        <authorList>
            <person name="Yoshida S."/>
            <person name="Kim S."/>
            <person name="Wafula E.K."/>
            <person name="Tanskanen J."/>
            <person name="Kim Y.M."/>
            <person name="Honaas L."/>
            <person name="Yang Z."/>
            <person name="Spallek T."/>
            <person name="Conn C.E."/>
            <person name="Ichihashi Y."/>
            <person name="Cheong K."/>
            <person name="Cui S."/>
            <person name="Der J.P."/>
            <person name="Gundlach H."/>
            <person name="Jiao Y."/>
            <person name="Hori C."/>
            <person name="Ishida J.K."/>
            <person name="Kasahara H."/>
            <person name="Kiba T."/>
            <person name="Kim M.S."/>
            <person name="Koo N."/>
            <person name="Laohavisit A."/>
            <person name="Lee Y.H."/>
            <person name="Lumba S."/>
            <person name="McCourt P."/>
            <person name="Mortimer J.C."/>
            <person name="Mutuku J.M."/>
            <person name="Nomura T."/>
            <person name="Sasaki-Sekimoto Y."/>
            <person name="Seto Y."/>
            <person name="Wang Y."/>
            <person name="Wakatake T."/>
            <person name="Sakakibara H."/>
            <person name="Demura T."/>
            <person name="Yamaguchi S."/>
            <person name="Yoneyama K."/>
            <person name="Manabe R.I."/>
            <person name="Nelson D.C."/>
            <person name="Schulman A.H."/>
            <person name="Timko M.P."/>
            <person name="dePamphilis C.W."/>
            <person name="Choi D."/>
            <person name="Shirasu K."/>
        </authorList>
    </citation>
    <scope>NUCLEOTIDE SEQUENCE [LARGE SCALE GENOMIC DNA]</scope>
    <source>
        <strain evidence="3">cv. UVA1</strain>
    </source>
</reference>
<keyword evidence="3" id="KW-1185">Reference proteome</keyword>
<dbReference type="PANTHER" id="PTHR36388:SF1">
    <property type="entry name" value="OS02G0469000 PROTEIN"/>
    <property type="match status" value="1"/>
</dbReference>
<name>A0A5A7QD52_STRAF</name>
<dbReference type="OrthoDB" id="1894296at2759"/>
<dbReference type="EMBL" id="BKCP01006294">
    <property type="protein sequence ID" value="GER42297.1"/>
    <property type="molecule type" value="Genomic_DNA"/>
</dbReference>
<organism evidence="2 3">
    <name type="scientific">Striga asiatica</name>
    <name type="common">Asiatic witchweed</name>
    <name type="synonym">Buchnera asiatica</name>
    <dbReference type="NCBI Taxonomy" id="4170"/>
    <lineage>
        <taxon>Eukaryota</taxon>
        <taxon>Viridiplantae</taxon>
        <taxon>Streptophyta</taxon>
        <taxon>Embryophyta</taxon>
        <taxon>Tracheophyta</taxon>
        <taxon>Spermatophyta</taxon>
        <taxon>Magnoliopsida</taxon>
        <taxon>eudicotyledons</taxon>
        <taxon>Gunneridae</taxon>
        <taxon>Pentapetalae</taxon>
        <taxon>asterids</taxon>
        <taxon>lamiids</taxon>
        <taxon>Lamiales</taxon>
        <taxon>Orobanchaceae</taxon>
        <taxon>Buchnereae</taxon>
        <taxon>Striga</taxon>
    </lineage>
</organism>
<dbReference type="AlphaFoldDB" id="A0A5A7QD52"/>
<dbReference type="Proteomes" id="UP000325081">
    <property type="component" value="Unassembled WGS sequence"/>
</dbReference>
<feature type="compositionally biased region" description="Polar residues" evidence="1">
    <location>
        <begin position="145"/>
        <end position="155"/>
    </location>
</feature>
<comment type="caution">
    <text evidence="2">The sequence shown here is derived from an EMBL/GenBank/DDBJ whole genome shotgun (WGS) entry which is preliminary data.</text>
</comment>
<sequence>MLSPEDVAWADSCLSKDIIMPSPEDVAWADSCLSKDSDVLDNDWNLNALKEALLETSTPQNKPSLNENTDDFWSSHKVEDIFLPTYNENSRDLGLSDDETGFVFQTNELDQPAKDIFKVWDLDLPPEEDDDDLVKQLNKALGENSLDSRSSTSDDNVTKAWKDLPGKSLDDLISGIADLALNPSSG</sequence>
<accession>A0A5A7QD52</accession>
<protein>
    <submittedName>
        <fullName evidence="2">Replicase large subunit</fullName>
    </submittedName>
</protein>
<evidence type="ECO:0000313" key="2">
    <source>
        <dbReference type="EMBL" id="GER42297.1"/>
    </source>
</evidence>